<comment type="similarity">
    <text evidence="7">Belongs to the binding-protein-dependent transport system permease family.</text>
</comment>
<name>A0ABN2NSZ8_9ACTN</name>
<keyword evidence="5 7" id="KW-1133">Transmembrane helix</keyword>
<evidence type="ECO:0000256" key="7">
    <source>
        <dbReference type="RuleBase" id="RU363032"/>
    </source>
</evidence>
<evidence type="ECO:0000313" key="11">
    <source>
        <dbReference type="Proteomes" id="UP001501303"/>
    </source>
</evidence>
<dbReference type="PANTHER" id="PTHR32243">
    <property type="entry name" value="MALTOSE TRANSPORT SYSTEM PERMEASE-RELATED"/>
    <property type="match status" value="1"/>
</dbReference>
<organism evidence="10 11">
    <name type="scientific">Streptomyces sodiiphilus</name>
    <dbReference type="NCBI Taxonomy" id="226217"/>
    <lineage>
        <taxon>Bacteria</taxon>
        <taxon>Bacillati</taxon>
        <taxon>Actinomycetota</taxon>
        <taxon>Actinomycetes</taxon>
        <taxon>Kitasatosporales</taxon>
        <taxon>Streptomycetaceae</taxon>
        <taxon>Streptomyces</taxon>
    </lineage>
</organism>
<proteinExistence type="inferred from homology"/>
<dbReference type="InterPro" id="IPR000515">
    <property type="entry name" value="MetI-like"/>
</dbReference>
<accession>A0ABN2NSZ8</accession>
<feature type="compositionally biased region" description="Pro residues" evidence="8">
    <location>
        <begin position="16"/>
        <end position="25"/>
    </location>
</feature>
<evidence type="ECO:0000256" key="3">
    <source>
        <dbReference type="ARBA" id="ARBA00022475"/>
    </source>
</evidence>
<dbReference type="PANTHER" id="PTHR32243:SF18">
    <property type="entry name" value="INNER MEMBRANE ABC TRANSPORTER PERMEASE PROTEIN YCJP"/>
    <property type="match status" value="1"/>
</dbReference>
<dbReference type="InterPro" id="IPR035906">
    <property type="entry name" value="MetI-like_sf"/>
</dbReference>
<comment type="caution">
    <text evidence="10">The sequence shown here is derived from an EMBL/GenBank/DDBJ whole genome shotgun (WGS) entry which is preliminary data.</text>
</comment>
<gene>
    <name evidence="10" type="ORF">GCM10009716_09030</name>
</gene>
<feature type="transmembrane region" description="Helical" evidence="7">
    <location>
        <begin position="117"/>
        <end position="138"/>
    </location>
</feature>
<feature type="transmembrane region" description="Helical" evidence="7">
    <location>
        <begin position="182"/>
        <end position="204"/>
    </location>
</feature>
<feature type="transmembrane region" description="Helical" evidence="7">
    <location>
        <begin position="283"/>
        <end position="304"/>
    </location>
</feature>
<feature type="domain" description="ABC transmembrane type-1" evidence="9">
    <location>
        <begin position="113"/>
        <end position="304"/>
    </location>
</feature>
<keyword evidence="11" id="KW-1185">Reference proteome</keyword>
<evidence type="ECO:0000313" key="10">
    <source>
        <dbReference type="EMBL" id="GAA1901352.1"/>
    </source>
</evidence>
<dbReference type="CDD" id="cd06261">
    <property type="entry name" value="TM_PBP2"/>
    <property type="match status" value="1"/>
</dbReference>
<feature type="transmembrane region" description="Helical" evidence="7">
    <location>
        <begin position="150"/>
        <end position="170"/>
    </location>
</feature>
<dbReference type="Pfam" id="PF00528">
    <property type="entry name" value="BPD_transp_1"/>
    <property type="match status" value="1"/>
</dbReference>
<dbReference type="Gene3D" id="1.10.3720.10">
    <property type="entry name" value="MetI-like"/>
    <property type="match status" value="1"/>
</dbReference>
<evidence type="ECO:0000256" key="8">
    <source>
        <dbReference type="SAM" id="MobiDB-lite"/>
    </source>
</evidence>
<feature type="compositionally biased region" description="Low complexity" evidence="8">
    <location>
        <begin position="26"/>
        <end position="40"/>
    </location>
</feature>
<dbReference type="EMBL" id="BAAAMJ010000008">
    <property type="protein sequence ID" value="GAA1901352.1"/>
    <property type="molecule type" value="Genomic_DNA"/>
</dbReference>
<protein>
    <submittedName>
        <fullName evidence="10">Carbohydrate ABC transporter permease</fullName>
    </submittedName>
</protein>
<dbReference type="Proteomes" id="UP001501303">
    <property type="component" value="Unassembled WGS sequence"/>
</dbReference>
<dbReference type="RefSeq" id="WP_344258995.1">
    <property type="nucleotide sequence ID" value="NZ_BAAAMJ010000008.1"/>
</dbReference>
<sequence length="319" mass="34847">MSTTDRADGTGLPDPGRTPPAPPPAVSAGPAAARPGAWGRRTARRAGPRRRPLWPEALALLLAAVFVFPVYWMFATSFKSNSQVLTRDPVLWFTPTFEHYATATGVELFWVYVRNSVTVTLGAVLLALLVALAASFALARLDFRGRRGMVLVVMAAQMAPWEILIIVMYLNARDLRMLNSLLTLTVVYFVMALPFTVWMLRGFIAAVPRELEESAMIDGCGRGGAFFRVIFPLLAPGLMATSLFGFIMAWNEYAMVLVLNKAPQAATLPLWLTRFQTNFGNDWGATMAASSMFTVPVLLVFLILQRRVTGGMAAGAVKG</sequence>
<evidence type="ECO:0000259" key="9">
    <source>
        <dbReference type="PROSITE" id="PS50928"/>
    </source>
</evidence>
<feature type="region of interest" description="Disordered" evidence="8">
    <location>
        <begin position="1"/>
        <end position="45"/>
    </location>
</feature>
<keyword evidence="3" id="KW-1003">Cell membrane</keyword>
<comment type="subcellular location">
    <subcellularLocation>
        <location evidence="1 7">Cell membrane</location>
        <topology evidence="1 7">Multi-pass membrane protein</topology>
    </subcellularLocation>
</comment>
<evidence type="ECO:0000256" key="4">
    <source>
        <dbReference type="ARBA" id="ARBA00022692"/>
    </source>
</evidence>
<dbReference type="PROSITE" id="PS50928">
    <property type="entry name" value="ABC_TM1"/>
    <property type="match status" value="1"/>
</dbReference>
<keyword evidence="6 7" id="KW-0472">Membrane</keyword>
<keyword evidence="4 7" id="KW-0812">Transmembrane</keyword>
<dbReference type="SUPFAM" id="SSF161098">
    <property type="entry name" value="MetI-like"/>
    <property type="match status" value="1"/>
</dbReference>
<evidence type="ECO:0000256" key="6">
    <source>
        <dbReference type="ARBA" id="ARBA00023136"/>
    </source>
</evidence>
<dbReference type="InterPro" id="IPR050901">
    <property type="entry name" value="BP-dep_ABC_trans_perm"/>
</dbReference>
<keyword evidence="2 7" id="KW-0813">Transport</keyword>
<reference evidence="10 11" key="1">
    <citation type="journal article" date="2019" name="Int. J. Syst. Evol. Microbiol.">
        <title>The Global Catalogue of Microorganisms (GCM) 10K type strain sequencing project: providing services to taxonomists for standard genome sequencing and annotation.</title>
        <authorList>
            <consortium name="The Broad Institute Genomics Platform"/>
            <consortium name="The Broad Institute Genome Sequencing Center for Infectious Disease"/>
            <person name="Wu L."/>
            <person name="Ma J."/>
        </authorList>
    </citation>
    <scope>NUCLEOTIDE SEQUENCE [LARGE SCALE GENOMIC DNA]</scope>
    <source>
        <strain evidence="10 11">JCM 13581</strain>
    </source>
</reference>
<evidence type="ECO:0000256" key="2">
    <source>
        <dbReference type="ARBA" id="ARBA00022448"/>
    </source>
</evidence>
<evidence type="ECO:0000256" key="5">
    <source>
        <dbReference type="ARBA" id="ARBA00022989"/>
    </source>
</evidence>
<feature type="transmembrane region" description="Helical" evidence="7">
    <location>
        <begin position="53"/>
        <end position="74"/>
    </location>
</feature>
<feature type="transmembrane region" description="Helical" evidence="7">
    <location>
        <begin position="225"/>
        <end position="250"/>
    </location>
</feature>
<evidence type="ECO:0000256" key="1">
    <source>
        <dbReference type="ARBA" id="ARBA00004651"/>
    </source>
</evidence>